<dbReference type="AlphaFoldDB" id="A0A0F9FT07"/>
<protein>
    <submittedName>
        <fullName evidence="1">Uncharacterized protein</fullName>
    </submittedName>
</protein>
<accession>A0A0F9FT07</accession>
<sequence length="36" mass="3826">MSEYPKKLVSRDGCIATVSDAADEKTLRGLGCKEPG</sequence>
<reference evidence="1" key="1">
    <citation type="journal article" date="2015" name="Nature">
        <title>Complex archaea that bridge the gap between prokaryotes and eukaryotes.</title>
        <authorList>
            <person name="Spang A."/>
            <person name="Saw J.H."/>
            <person name="Jorgensen S.L."/>
            <person name="Zaremba-Niedzwiedzka K."/>
            <person name="Martijn J."/>
            <person name="Lind A.E."/>
            <person name="van Eijk R."/>
            <person name="Schleper C."/>
            <person name="Guy L."/>
            <person name="Ettema T.J."/>
        </authorList>
    </citation>
    <scope>NUCLEOTIDE SEQUENCE</scope>
</reference>
<comment type="caution">
    <text evidence="1">The sequence shown here is derived from an EMBL/GenBank/DDBJ whole genome shotgun (WGS) entry which is preliminary data.</text>
</comment>
<feature type="non-terminal residue" evidence="1">
    <location>
        <position position="36"/>
    </location>
</feature>
<organism evidence="1">
    <name type="scientific">marine sediment metagenome</name>
    <dbReference type="NCBI Taxonomy" id="412755"/>
    <lineage>
        <taxon>unclassified sequences</taxon>
        <taxon>metagenomes</taxon>
        <taxon>ecological metagenomes</taxon>
    </lineage>
</organism>
<proteinExistence type="predicted"/>
<gene>
    <name evidence="1" type="ORF">LCGC14_2204680</name>
</gene>
<dbReference type="EMBL" id="LAZR01029127">
    <property type="protein sequence ID" value="KKL60505.1"/>
    <property type="molecule type" value="Genomic_DNA"/>
</dbReference>
<evidence type="ECO:0000313" key="1">
    <source>
        <dbReference type="EMBL" id="KKL60505.1"/>
    </source>
</evidence>
<name>A0A0F9FT07_9ZZZZ</name>